<reference evidence="12 13" key="1">
    <citation type="submission" date="2017-09" db="EMBL/GenBank/DDBJ databases">
        <title>Bloom of a denitrifying methanotroph, Candidatus Methylomirabilis limnetica, in a deep stratified lake.</title>
        <authorList>
            <person name="Graf J.S."/>
            <person name="Marchant H.K."/>
            <person name="Tienken D."/>
            <person name="Hach P.F."/>
            <person name="Brand A."/>
            <person name="Schubert C.J."/>
            <person name="Kuypers M.M."/>
            <person name="Milucka J."/>
        </authorList>
    </citation>
    <scope>NUCLEOTIDE SEQUENCE [LARGE SCALE GENOMIC DNA]</scope>
    <source>
        <strain evidence="12 13">Zug</strain>
    </source>
</reference>
<dbReference type="Proteomes" id="UP000241436">
    <property type="component" value="Unassembled WGS sequence"/>
</dbReference>
<keyword evidence="2 9" id="KW-0028">Amino-acid biosynthesis</keyword>
<dbReference type="Pfam" id="PF00591">
    <property type="entry name" value="Glycos_transf_3"/>
    <property type="match status" value="1"/>
</dbReference>
<dbReference type="OrthoDB" id="9806430at2"/>
<evidence type="ECO:0000256" key="1">
    <source>
        <dbReference type="ARBA" id="ARBA00004907"/>
    </source>
</evidence>
<evidence type="ECO:0000256" key="3">
    <source>
        <dbReference type="ARBA" id="ARBA00022676"/>
    </source>
</evidence>
<evidence type="ECO:0000256" key="6">
    <source>
        <dbReference type="ARBA" id="ARBA00023141"/>
    </source>
</evidence>
<comment type="cofactor">
    <cofactor evidence="9">
        <name>Mg(2+)</name>
        <dbReference type="ChEBI" id="CHEBI:18420"/>
    </cofactor>
    <text evidence="9">Binds 2 magnesium ions per monomer.</text>
</comment>
<feature type="binding site" evidence="9">
    <location>
        <position position="230"/>
    </location>
    <ligand>
        <name>Mg(2+)</name>
        <dbReference type="ChEBI" id="CHEBI:18420"/>
        <label>2</label>
    </ligand>
</feature>
<comment type="caution">
    <text evidence="9">Lacks conserved residue(s) required for the propagation of feature annotation.</text>
</comment>
<keyword evidence="6 9" id="KW-0057">Aromatic amino acid biosynthesis</keyword>
<evidence type="ECO:0000313" key="12">
    <source>
        <dbReference type="EMBL" id="PTL35427.1"/>
    </source>
</evidence>
<feature type="binding site" evidence="9">
    <location>
        <position position="230"/>
    </location>
    <ligand>
        <name>Mg(2+)</name>
        <dbReference type="ChEBI" id="CHEBI:18420"/>
        <label>1</label>
    </ligand>
</feature>
<evidence type="ECO:0000259" key="10">
    <source>
        <dbReference type="Pfam" id="PF00591"/>
    </source>
</evidence>
<comment type="similarity">
    <text evidence="8">In the C-terminal section; belongs to the anthranilate phosphoribosyltransferase family.</text>
</comment>
<evidence type="ECO:0000256" key="5">
    <source>
        <dbReference type="ARBA" id="ARBA00022822"/>
    </source>
</evidence>
<gene>
    <name evidence="9 12" type="primary">trpD</name>
    <name evidence="12" type="ORF">CLG94_09135</name>
</gene>
<sequence>MILEALQKVVERRDLSPEEAFMTMEEMMSGKASDPQIAAFLTALRCKGETVVEVTSFARAMRAHVFPVVVGARCNVPLLVDTCGTGGDVSHTFNISTAAAFVVAGAGIQVAKHGNRSVSSLCGSADVMEALGVDLALTPQQVGDCIDEVGIGFLYAPLLHIAMRYVMTARRDIRIRTVFNILGPLTNPAGASAQVVGVYEERLTELLASVLNALGSKRAFVVCGLDGLDELSPTGESRVSEVKDGHVHTYMVAPEDFGIKRATLSDLRGGSAAENAEIIKRILDGEEGPKRDVVVMNAALAIVAGGKADDFQDGATLAAHSIDSGAAAEKLYRLVEFSRRHCWQ</sequence>
<dbReference type="GO" id="GO:0000287">
    <property type="term" value="F:magnesium ion binding"/>
    <property type="evidence" value="ECO:0007669"/>
    <property type="project" value="UniProtKB-UniRule"/>
</dbReference>
<dbReference type="GO" id="GO:0005829">
    <property type="term" value="C:cytosol"/>
    <property type="evidence" value="ECO:0007669"/>
    <property type="project" value="TreeGrafter"/>
</dbReference>
<dbReference type="PANTHER" id="PTHR43285:SF2">
    <property type="entry name" value="ANTHRANILATE PHOSPHORIBOSYLTRANSFERASE"/>
    <property type="match status" value="1"/>
</dbReference>
<dbReference type="SUPFAM" id="SSF52418">
    <property type="entry name" value="Nucleoside phosphorylase/phosphoribosyltransferase catalytic domain"/>
    <property type="match status" value="1"/>
</dbReference>
<organism evidence="12 13">
    <name type="scientific">Candidatus Methylomirabilis limnetica</name>
    <dbReference type="NCBI Taxonomy" id="2033718"/>
    <lineage>
        <taxon>Bacteria</taxon>
        <taxon>Candidatus Methylomirabilota</taxon>
        <taxon>Candidatus Methylomirabilia</taxon>
        <taxon>Candidatus Methylomirabilales</taxon>
        <taxon>Candidatus Methylomirabilaceae</taxon>
        <taxon>Candidatus Methylomirabilis</taxon>
    </lineage>
</organism>
<keyword evidence="9" id="KW-0460">Magnesium</keyword>
<feature type="binding site" evidence="9">
    <location>
        <position position="229"/>
    </location>
    <ligand>
        <name>Mg(2+)</name>
        <dbReference type="ChEBI" id="CHEBI:18420"/>
        <label>2</label>
    </ligand>
</feature>
<feature type="binding site" evidence="9">
    <location>
        <begin position="112"/>
        <end position="120"/>
    </location>
    <ligand>
        <name>5-phospho-alpha-D-ribose 1-diphosphate</name>
        <dbReference type="ChEBI" id="CHEBI:58017"/>
    </ligand>
</feature>
<evidence type="ECO:0000259" key="11">
    <source>
        <dbReference type="Pfam" id="PF02885"/>
    </source>
</evidence>
<evidence type="ECO:0000256" key="9">
    <source>
        <dbReference type="HAMAP-Rule" id="MF_00211"/>
    </source>
</evidence>
<feature type="binding site" evidence="9">
    <location>
        <position position="124"/>
    </location>
    <ligand>
        <name>5-phospho-alpha-D-ribose 1-diphosphate</name>
        <dbReference type="ChEBI" id="CHEBI:58017"/>
    </ligand>
</feature>
<reference evidence="13" key="2">
    <citation type="journal article" date="2018" name="Environ. Microbiol.">
        <title>Bloom of a denitrifying methanotroph, 'Candidatus Methylomirabilis limnetica', in a deep stratified lake.</title>
        <authorList>
            <person name="Graf J.S."/>
            <person name="Mayr M.J."/>
            <person name="Marchant H.K."/>
            <person name="Tienken D."/>
            <person name="Hach P.F."/>
            <person name="Brand A."/>
            <person name="Schubert C.J."/>
            <person name="Kuypers M.M."/>
            <person name="Milucka J."/>
        </authorList>
    </citation>
    <scope>NUCLEOTIDE SEQUENCE [LARGE SCALE GENOMIC DNA]</scope>
    <source>
        <strain evidence="13">Zug</strain>
    </source>
</reference>
<proteinExistence type="inferred from homology"/>
<keyword evidence="3 9" id="KW-0328">Glycosyltransferase</keyword>
<feature type="binding site" evidence="9">
    <location>
        <begin position="94"/>
        <end position="97"/>
    </location>
    <ligand>
        <name>5-phospho-alpha-D-ribose 1-diphosphate</name>
        <dbReference type="ChEBI" id="CHEBI:58017"/>
    </ligand>
</feature>
<dbReference type="InterPro" id="IPR035902">
    <property type="entry name" value="Nuc_phospho_transferase"/>
</dbReference>
<dbReference type="NCBIfam" id="TIGR01245">
    <property type="entry name" value="trpD"/>
    <property type="match status" value="1"/>
</dbReference>
<keyword evidence="9" id="KW-0479">Metal-binding</keyword>
<comment type="function">
    <text evidence="9">Catalyzes the transfer of the phosphoribosyl group of 5-phosphorylribose-1-pyrophosphate (PRPP) to anthranilate to yield N-(5'-phosphoribosyl)-anthranilate (PRA).</text>
</comment>
<feature type="binding site" evidence="9">
    <location>
        <position position="170"/>
    </location>
    <ligand>
        <name>anthranilate</name>
        <dbReference type="ChEBI" id="CHEBI:16567"/>
        <label>2</label>
    </ligand>
</feature>
<keyword evidence="5 9" id="KW-0822">Tryptophan biosynthesis</keyword>
<dbReference type="GO" id="GO:0004048">
    <property type="term" value="F:anthranilate phosphoribosyltransferase activity"/>
    <property type="evidence" value="ECO:0007669"/>
    <property type="project" value="UniProtKB-UniRule"/>
</dbReference>
<dbReference type="InterPro" id="IPR036320">
    <property type="entry name" value="Glycosyl_Trfase_fam3_N_dom_sf"/>
</dbReference>
<evidence type="ECO:0000256" key="8">
    <source>
        <dbReference type="ARBA" id="ARBA00061188"/>
    </source>
</evidence>
<dbReference type="Gene3D" id="3.40.1030.10">
    <property type="entry name" value="Nucleoside phosphorylase/phosphoribosyltransferase catalytic domain"/>
    <property type="match status" value="1"/>
</dbReference>
<dbReference type="InterPro" id="IPR005940">
    <property type="entry name" value="Anthranilate_Pribosyl_Tfrase"/>
</dbReference>
<comment type="caution">
    <text evidence="12">The sequence shown here is derived from an EMBL/GenBank/DDBJ whole genome shotgun (WGS) entry which is preliminary data.</text>
</comment>
<feature type="domain" description="Glycosyl transferase family 3" evidence="10">
    <location>
        <begin position="79"/>
        <end position="327"/>
    </location>
</feature>
<dbReference type="PANTHER" id="PTHR43285">
    <property type="entry name" value="ANTHRANILATE PHOSPHORIBOSYLTRANSFERASE"/>
    <property type="match status" value="1"/>
</dbReference>
<evidence type="ECO:0000313" key="13">
    <source>
        <dbReference type="Proteomes" id="UP000241436"/>
    </source>
</evidence>
<dbReference type="HAMAP" id="MF_00211">
    <property type="entry name" value="TrpD"/>
    <property type="match status" value="1"/>
</dbReference>
<feature type="binding site" evidence="9">
    <location>
        <position position="115"/>
    </location>
    <ligand>
        <name>anthranilate</name>
        <dbReference type="ChEBI" id="CHEBI:16567"/>
        <label>1</label>
    </ligand>
</feature>
<dbReference type="GO" id="GO:0000162">
    <property type="term" value="P:L-tryptophan biosynthetic process"/>
    <property type="evidence" value="ECO:0007669"/>
    <property type="project" value="UniProtKB-UniRule"/>
</dbReference>
<feature type="binding site" evidence="9">
    <location>
        <position position="84"/>
    </location>
    <ligand>
        <name>anthranilate</name>
        <dbReference type="ChEBI" id="CHEBI:16567"/>
        <label>1</label>
    </ligand>
</feature>
<keyword evidence="13" id="KW-1185">Reference proteome</keyword>
<accession>A0A2T4TWD7</accession>
<feature type="binding site" evidence="9">
    <location>
        <position position="96"/>
    </location>
    <ligand>
        <name>Mg(2+)</name>
        <dbReference type="ChEBI" id="CHEBI:18420"/>
        <label>1</label>
    </ligand>
</feature>
<comment type="pathway">
    <text evidence="1 9">Amino-acid biosynthesis; L-tryptophan biosynthesis; L-tryptophan from chorismate: step 2/5.</text>
</comment>
<dbReference type="AlphaFoldDB" id="A0A2T4TWD7"/>
<dbReference type="RefSeq" id="WP_107562867.1">
    <property type="nucleotide sequence ID" value="NZ_NVQC01000023.1"/>
</dbReference>
<comment type="similarity">
    <text evidence="9">Belongs to the anthranilate phosphoribosyltransferase family.</text>
</comment>
<dbReference type="EC" id="2.4.2.18" evidence="9"/>
<dbReference type="InterPro" id="IPR000312">
    <property type="entry name" value="Glycosyl_Trfase_fam3"/>
</dbReference>
<dbReference type="UniPathway" id="UPA00035">
    <property type="reaction ID" value="UER00041"/>
</dbReference>
<evidence type="ECO:0000256" key="4">
    <source>
        <dbReference type="ARBA" id="ARBA00022679"/>
    </source>
</evidence>
<evidence type="ECO:0000256" key="2">
    <source>
        <dbReference type="ARBA" id="ARBA00022605"/>
    </source>
</evidence>
<dbReference type="Pfam" id="PF02885">
    <property type="entry name" value="Glycos_trans_3N"/>
    <property type="match status" value="1"/>
</dbReference>
<comment type="catalytic activity">
    <reaction evidence="7 9">
        <text>N-(5-phospho-beta-D-ribosyl)anthranilate + diphosphate = 5-phospho-alpha-D-ribose 1-diphosphate + anthranilate</text>
        <dbReference type="Rhea" id="RHEA:11768"/>
        <dbReference type="ChEBI" id="CHEBI:16567"/>
        <dbReference type="ChEBI" id="CHEBI:18277"/>
        <dbReference type="ChEBI" id="CHEBI:33019"/>
        <dbReference type="ChEBI" id="CHEBI:58017"/>
        <dbReference type="EC" id="2.4.2.18"/>
    </reaction>
</comment>
<feature type="binding site" evidence="9">
    <location>
        <position position="92"/>
    </location>
    <ligand>
        <name>5-phospho-alpha-D-ribose 1-diphosphate</name>
        <dbReference type="ChEBI" id="CHEBI:58017"/>
    </ligand>
</feature>
<name>A0A2T4TWD7_9BACT</name>
<dbReference type="InterPro" id="IPR017459">
    <property type="entry name" value="Glycosyl_Trfase_fam3_N_dom"/>
</dbReference>
<feature type="binding site" evidence="9">
    <location>
        <begin position="87"/>
        <end position="88"/>
    </location>
    <ligand>
        <name>5-phospho-alpha-D-ribose 1-diphosphate</name>
        <dbReference type="ChEBI" id="CHEBI:58017"/>
    </ligand>
</feature>
<comment type="subunit">
    <text evidence="9">Homodimer.</text>
</comment>
<feature type="domain" description="Glycosyl transferase family 3 N-terminal" evidence="11">
    <location>
        <begin position="4"/>
        <end position="64"/>
    </location>
</feature>
<evidence type="ECO:0000256" key="7">
    <source>
        <dbReference type="ARBA" id="ARBA00052328"/>
    </source>
</evidence>
<keyword evidence="4 9" id="KW-0808">Transferase</keyword>
<dbReference type="EMBL" id="NVQC01000023">
    <property type="protein sequence ID" value="PTL35427.1"/>
    <property type="molecule type" value="Genomic_DNA"/>
</dbReference>
<feature type="binding site" evidence="9">
    <location>
        <position position="84"/>
    </location>
    <ligand>
        <name>5-phospho-alpha-D-ribose 1-diphosphate</name>
        <dbReference type="ChEBI" id="CHEBI:58017"/>
    </ligand>
</feature>
<dbReference type="FunFam" id="3.40.1030.10:FF:000002">
    <property type="entry name" value="Anthranilate phosphoribosyltransferase"/>
    <property type="match status" value="1"/>
</dbReference>
<protein>
    <recommendedName>
        <fullName evidence="9">Anthranilate phosphoribosyltransferase</fullName>
        <ecNumber evidence="9">2.4.2.18</ecNumber>
    </recommendedName>
</protein>
<dbReference type="Gene3D" id="1.20.970.10">
    <property type="entry name" value="Transferase, Pyrimidine Nucleoside Phosphorylase, Chain C"/>
    <property type="match status" value="1"/>
</dbReference>
<dbReference type="SUPFAM" id="SSF47648">
    <property type="entry name" value="Nucleoside phosphorylase/phosphoribosyltransferase N-terminal domain"/>
    <property type="match status" value="1"/>
</dbReference>